<keyword evidence="1" id="KW-0614">Plasmid</keyword>
<evidence type="ECO:0000313" key="1">
    <source>
        <dbReference type="EMBL" id="AXY23761.1"/>
    </source>
</evidence>
<dbReference type="Proteomes" id="UP000264120">
    <property type="component" value="Plasmid unnamed1"/>
</dbReference>
<geneLocation type="plasmid" evidence="1 2">
    <name>unnamed1</name>
</geneLocation>
<sequence length="347" mass="36540">MTTINTPGSPPAFLSLGESGVENIRAAGSQSSLGPSSGVGGGDTVTLSAEATAMLAQMTKDVVAPEIAYFAQFFPVLEGMDATALGAGVVDPAATSLSAGLSPDEIAVLARASIDAARTAPDGPAGLATVRSLDNVEWTSLMSMLDRPALAAVRANEGGLFTRDEQDAARTIMARQQEMAMGILPEHGEAMARQAVDALNAYTSPERMTAAIMFLDRASLYEKSTIAWVFGRAAAQVVYDGDMEAAGLLPDNTILSEFNIVAMVAAAMNTAQQRGPNARASLQDRSSLDDLRARLDRALARMREELGLRPQSTRRTCMEAQRMATQPGRQAAPLAALLDTFYARAGR</sequence>
<dbReference type="EMBL" id="CP023037">
    <property type="protein sequence ID" value="AXY23761.1"/>
    <property type="molecule type" value="Genomic_DNA"/>
</dbReference>
<name>A0A347WFW8_9PROT</name>
<keyword evidence="2" id="KW-1185">Reference proteome</keyword>
<dbReference type="RefSeq" id="WP_118963714.1">
    <property type="nucleotide sequence ID" value="NZ_CP023037.1"/>
</dbReference>
<evidence type="ECO:0000313" key="2">
    <source>
        <dbReference type="Proteomes" id="UP000264120"/>
    </source>
</evidence>
<organism evidence="1 2">
    <name type="scientific">Komagataeibacter saccharivorans</name>
    <dbReference type="NCBI Taxonomy" id="265959"/>
    <lineage>
        <taxon>Bacteria</taxon>
        <taxon>Pseudomonadati</taxon>
        <taxon>Pseudomonadota</taxon>
        <taxon>Alphaproteobacteria</taxon>
        <taxon>Acetobacterales</taxon>
        <taxon>Acetobacteraceae</taxon>
        <taxon>Komagataeibacter</taxon>
    </lineage>
</organism>
<protein>
    <submittedName>
        <fullName evidence="1">Uncharacterized protein</fullName>
    </submittedName>
</protein>
<accession>A0A347WFW8</accession>
<gene>
    <name evidence="1" type="ORF">CD178_03017</name>
</gene>
<dbReference type="OrthoDB" id="7302449at2"/>
<dbReference type="AlphaFoldDB" id="A0A347WFW8"/>
<reference evidence="1 2" key="1">
    <citation type="submission" date="2017-08" db="EMBL/GenBank/DDBJ databases">
        <title>Complete genome sequence of Gluconacetobacter saccharivorans CV1 isolated from Fermented Vinegar.</title>
        <authorList>
            <person name="Kim S.-Y."/>
        </authorList>
    </citation>
    <scope>NUCLEOTIDE SEQUENCE [LARGE SCALE GENOMIC DNA]</scope>
    <source>
        <strain evidence="1 2">CV1</strain>
        <plasmid evidence="1 2">unnamed1</plasmid>
    </source>
</reference>
<dbReference type="KEGG" id="ksc:CD178_03017"/>
<proteinExistence type="predicted"/>